<gene>
    <name evidence="1" type="ORF">PHMEG_00017453</name>
</gene>
<evidence type="ECO:0000313" key="2">
    <source>
        <dbReference type="Proteomes" id="UP000198211"/>
    </source>
</evidence>
<keyword evidence="2" id="KW-1185">Reference proteome</keyword>
<comment type="caution">
    <text evidence="1">The sequence shown here is derived from an EMBL/GenBank/DDBJ whole genome shotgun (WGS) entry which is preliminary data.</text>
</comment>
<accession>A0A225VW98</accession>
<dbReference type="AlphaFoldDB" id="A0A225VW98"/>
<dbReference type="Proteomes" id="UP000198211">
    <property type="component" value="Unassembled WGS sequence"/>
</dbReference>
<dbReference type="OrthoDB" id="127224at2759"/>
<reference evidence="2" key="1">
    <citation type="submission" date="2017-03" db="EMBL/GenBank/DDBJ databases">
        <title>Phytopthora megakarya and P. palmivora, two closely related causual agents of cacao black pod achieved similar genome size and gene model numbers by different mechanisms.</title>
        <authorList>
            <person name="Ali S."/>
            <person name="Shao J."/>
            <person name="Larry D.J."/>
            <person name="Kronmiller B."/>
            <person name="Shen D."/>
            <person name="Strem M.D."/>
            <person name="Melnick R.L."/>
            <person name="Guiltinan M.J."/>
            <person name="Tyler B.M."/>
            <person name="Meinhardt L.W."/>
            <person name="Bailey B.A."/>
        </authorList>
    </citation>
    <scope>NUCLEOTIDE SEQUENCE [LARGE SCALE GENOMIC DNA]</scope>
    <source>
        <strain evidence="2">zdho120</strain>
    </source>
</reference>
<evidence type="ECO:0000313" key="1">
    <source>
        <dbReference type="EMBL" id="OWZ09791.1"/>
    </source>
</evidence>
<name>A0A225VW98_9STRA</name>
<dbReference type="EMBL" id="NBNE01002665">
    <property type="protein sequence ID" value="OWZ09791.1"/>
    <property type="molecule type" value="Genomic_DNA"/>
</dbReference>
<sequence>MDGLFPDRGQPGTKLLRDNVKDVNWLNEKTKNCANYFRSKFTKLETCDESSIAETTSTKGLYDLPCPGRRRDAKRNITNGQFLELIQRYVLPFDIHTTEKAMWNVMRQIIFQGLTQVEKFVPHVHFHSHHVEASNSTLKTSFRAEVANLGDVKCVQFRTVVRKYIEQNRVVFICKITLEPIVQKKKVENFRIHVSNNIAPCYS</sequence>
<organism evidence="1 2">
    <name type="scientific">Phytophthora megakarya</name>
    <dbReference type="NCBI Taxonomy" id="4795"/>
    <lineage>
        <taxon>Eukaryota</taxon>
        <taxon>Sar</taxon>
        <taxon>Stramenopiles</taxon>
        <taxon>Oomycota</taxon>
        <taxon>Peronosporomycetes</taxon>
        <taxon>Peronosporales</taxon>
        <taxon>Peronosporaceae</taxon>
        <taxon>Phytophthora</taxon>
    </lineage>
</organism>
<proteinExistence type="predicted"/>
<protein>
    <submittedName>
        <fullName evidence="1">Uncharacterized protein</fullName>
    </submittedName>
</protein>